<reference evidence="1" key="1">
    <citation type="journal article" date="2021" name="Proc. Natl. Acad. Sci. U.S.A.">
        <title>A Catalog of Tens of Thousands of Viruses from Human Metagenomes Reveals Hidden Associations with Chronic Diseases.</title>
        <authorList>
            <person name="Tisza M.J."/>
            <person name="Buck C.B."/>
        </authorList>
    </citation>
    <scope>NUCLEOTIDE SEQUENCE</scope>
    <source>
        <strain evidence="1">CtQNW6</strain>
    </source>
</reference>
<name>A0A8S5QWY5_9CAUD</name>
<dbReference type="EMBL" id="BK015749">
    <property type="protein sequence ID" value="DAE23221.1"/>
    <property type="molecule type" value="Genomic_DNA"/>
</dbReference>
<sequence length="108" mass="12084">MAGTEAGGKKAAATILAKNPNFYREIGRKGGSRSRGDKTGFALNREAARICGRISKRRPKQDDELAEFEKTSPYGRCSMCNLALIKSDAERKDYPDMHENCMYERFGD</sequence>
<proteinExistence type="predicted"/>
<protein>
    <submittedName>
        <fullName evidence="1">Small hydrophilic plant seed protein</fullName>
    </submittedName>
</protein>
<accession>A0A8S5QWY5</accession>
<organism evidence="1">
    <name type="scientific">Siphoviridae sp. ctQNW6</name>
    <dbReference type="NCBI Taxonomy" id="2826328"/>
    <lineage>
        <taxon>Viruses</taxon>
        <taxon>Duplodnaviria</taxon>
        <taxon>Heunggongvirae</taxon>
        <taxon>Uroviricota</taxon>
        <taxon>Caudoviricetes</taxon>
    </lineage>
</organism>
<evidence type="ECO:0000313" key="1">
    <source>
        <dbReference type="EMBL" id="DAE23221.1"/>
    </source>
</evidence>